<feature type="compositionally biased region" description="Basic and acidic residues" evidence="6">
    <location>
        <begin position="16"/>
        <end position="28"/>
    </location>
</feature>
<feature type="region of interest" description="Disordered" evidence="6">
    <location>
        <begin position="570"/>
        <end position="638"/>
    </location>
</feature>
<reference evidence="11" key="2">
    <citation type="submission" date="2024-04" db="EMBL/GenBank/DDBJ databases">
        <authorList>
            <person name="Chen Y."/>
            <person name="Shah S."/>
            <person name="Dougan E. K."/>
            <person name="Thang M."/>
            <person name="Chan C."/>
        </authorList>
    </citation>
    <scope>NUCLEOTIDE SEQUENCE [LARGE SCALE GENOMIC DNA]</scope>
</reference>
<evidence type="ECO:0000256" key="6">
    <source>
        <dbReference type="SAM" id="MobiDB-lite"/>
    </source>
</evidence>
<feature type="compositionally biased region" description="Basic and acidic residues" evidence="6">
    <location>
        <begin position="1642"/>
        <end position="1654"/>
    </location>
</feature>
<evidence type="ECO:0008006" key="12">
    <source>
        <dbReference type="Google" id="ProtNLM"/>
    </source>
</evidence>
<feature type="domain" description="CCHC-type" evidence="7">
    <location>
        <begin position="301"/>
        <end position="317"/>
    </location>
</feature>
<dbReference type="Gene3D" id="3.30.420.10">
    <property type="entry name" value="Ribonuclease H-like superfamily/Ribonuclease H"/>
    <property type="match status" value="1"/>
</dbReference>
<protein>
    <recommendedName>
        <fullName evidence="12">Copia protein</fullName>
    </recommendedName>
</protein>
<evidence type="ECO:0000259" key="7">
    <source>
        <dbReference type="PROSITE" id="PS50158"/>
    </source>
</evidence>
<feature type="domain" description="Integrase catalytic" evidence="8">
    <location>
        <begin position="1279"/>
        <end position="1397"/>
    </location>
</feature>
<feature type="compositionally biased region" description="Polar residues" evidence="6">
    <location>
        <begin position="612"/>
        <end position="633"/>
    </location>
</feature>
<accession>A0A9P1DN44</accession>
<dbReference type="InterPro" id="IPR021109">
    <property type="entry name" value="Peptidase_aspartic_dom_sf"/>
</dbReference>
<feature type="compositionally biased region" description="Low complexity" evidence="6">
    <location>
        <begin position="1623"/>
        <end position="1635"/>
    </location>
</feature>
<evidence type="ECO:0000259" key="8">
    <source>
        <dbReference type="PROSITE" id="PS50994"/>
    </source>
</evidence>
<sequence>ERQTFTGATGPVAAEGARERDGPRDRDPPPAYDGADPEGTFKTFEKNVRLWEFETDVPKRKQGAKLLRSLSGMAQLAVEDMEFEDIANEDGVRNILQKLREFFLPHLEVSLPRAFEAAVYGKPRQASEGYAEYIARMERAFSRLAKEGVSLPDGASGYIMYRQASLTESQDQRLLTWCDGKYGKNDIVKALRKLDKVVREKGSKSNYFNEDAEVAENDSYWCDDDDDENYVYVADGDLDAVFTEEEMNAALASYREVREALRDQRNGRGFYQKGKGHGGKSSFKGKGKQRVHVEQLKLRTRCWRCGAVGHISRECTNPPMEKNKGTFSSSASSTTNSSAKSGFFVIAEQNARGIQDSQSPESRECFWLRQFVENRRRKNFCAEDGAVKSDADYKGASAEGFCGITTKSEHGVVDTAAEGGLIGSRALERLNVKLEQFGLSCKKLQKRSSAKGVGGQAKVLGVVLIPIGIGGLNGVLEATVVEGEVPLLLPVRMLRSLKVLIDFSNLSFTIPDMSIVIPMHELASGHVTIEIMEFAAGGFEVSDANAPCCTADFQKDSNVTAMLAHSELKNHTTPSNAALEKDSERAAWSNGGPGRAFDREGQRVYGRAGAHTSRNGAWPSSQESNSKLASSDGQAEPATPGEIYAQLIVHAEMLTPLKSQTPASVKKNLKAEKSKGPLSQKKMAENYMMEDGDLVEPPYGTIQTSEEAERKMERMQQELEKKMQVDRMEMAQHQEQMWKELQAQKIEMQEKEKRHQAALAALHREKNDLEREYAILQNRQSSSKKCLCGKEAEKLQVKREGPRKGRFFWKCTQRECQYFEWEPRAPSPPPSDFSFSLVNSTVRTGSQASVPGRCVELMNQEIMLNADKARSRRVIRKMQMGEDPHFAVEGSYEVEIEEGKWAKVGGLVPLSETRPIRVFAMVSKRDVVEEHFGVSKEKQISRKERRHLNKKLSEMVPVVSEVFSPPRVAKEAARAGLNAGGSYDLLTGWDLRNPAHRKKMWKALKEEDPLLLVICPPCVAFSVLQELNFPRMSWQSAIQLVCMGLEHLELASLLAKWQVKRGRYVLFEHPWAARSWKEKAVEEMAELPGMIKVRCDQCMFGLQVDECGLNKKPTGLLVNSSCIARRMGRLCDHRHFHAPTMNGRPKKAQQYPPEFCREIILGLKDQIREDRGEHWFSREVFAFEDGEEIVEEEAEEGLPEEDVDRGEAEGSYAVTEEEKRQVMKMHIGLGHPQKNEFVRFMRAARIKGEIIRWAHKEFSCPACSARPKPKATRPAAIPRTYQPNRVLGVDLIYLPEVGGKQLFPALSVVDWGSNYQAVERVESKQPEVMWRTMWDVWFRVFGLPEVIICDAGKEFSSKFMQLAAAQGVVTQSIAAKAPWQQGRTERHGAHFKELLAKGQWPRIPSLLLSDDILDPGLMDGAVVDDLERSLEMRRIAQKAFVEHNAKTALQKIEKGRARTVQEFKSGEYVYVYRVPRRKKRRFEVGPESQENTPNKASWIGPGTVIATDGASLWVSMFGELWRVAREQCRLATNVEKQGIEEVMRSCQELVEEFKRSGNRKGYKDIREEEWPGEEEENGEEAADPQKEAEEPQAMRRVSFAPEEDDGYSPSFGPEVSPLDEIEVGSVPSSSHVDPSVPEPEAEMSRRRSGSRAEMDEVTNGAEVVVEGPRVPLQMSEEWRRMYERSQAEANRLDGLPAPGQPVRRSALLNGTLDQALHIFMNTILFFLTRKLTKVKLKRSTHVHGEEECIQDFWGSCEKVSRGKWWKGWKKADEAEWAKILSSGAVRVLSKEESLEVKKQLQKEGKLNRVLPTRMMRKYKHAELPGEPPTMKSRFCIRGDKDPDIFDLERFSPTVNTMNLNIVLQIAVNEQMEIGLGDLKNAFCQSLPLVRKNGKLYFKQPSEGLPGLDAEQIVEIIAGCYGLVDAPLHWRKSLVQSLVQLGYKESRMDPCLYKIYENGKIAGLIAIEVDDLLSCGKGIHLKKMEQLRTLYNFGKWVNLKEAPQGAAFNGRRLRMEKDGGIKIDMCKFIQERLEEIPLQKGRKSQKKELVTEEERAQARALCGSLNWLCKEGRPDAAGPSSLMSSRLTRLVVEDIIQLNEVVRNLKSSAEVALKIQPLSNMQLAVVTDASFGNDEFHSQGGQMILAHEPGLKAGEKVKSNLLWWRSAKLQRVVNSTLAAESQSLSKGLGDLLWMKVLFKELLDEKFNIKEWPALLAGEETLAFARDSTSERLQECLAIVDAKSLYDHLSKETIGGQDKRTAIEIQIIRQELNQLNASIRWVDHPAMLADPLTKVRGATRALFDMLSSGVFSIAAEVDQMHQRKEERTFKVNRKLGSCENMCNSVSDH</sequence>
<keyword evidence="5" id="KW-0175">Coiled coil</keyword>
<proteinExistence type="predicted"/>
<dbReference type="InterPro" id="IPR013103">
    <property type="entry name" value="RVT_2"/>
</dbReference>
<feature type="coiled-coil region" evidence="5">
    <location>
        <begin position="702"/>
        <end position="779"/>
    </location>
</feature>
<dbReference type="OrthoDB" id="445340at2759"/>
<feature type="compositionally biased region" description="Acidic residues" evidence="6">
    <location>
        <begin position="1570"/>
        <end position="1582"/>
    </location>
</feature>
<feature type="region of interest" description="Disordered" evidence="6">
    <location>
        <begin position="1"/>
        <end position="40"/>
    </location>
</feature>
<dbReference type="PROSITE" id="PS50994">
    <property type="entry name" value="INTEGRASE"/>
    <property type="match status" value="1"/>
</dbReference>
<keyword evidence="2 4" id="KW-0863">Zinc-finger</keyword>
<dbReference type="InterPro" id="IPR001584">
    <property type="entry name" value="Integrase_cat-core"/>
</dbReference>
<dbReference type="Pfam" id="PF00098">
    <property type="entry name" value="zf-CCHC"/>
    <property type="match status" value="1"/>
</dbReference>
<keyword evidence="3" id="KW-0862">Zinc</keyword>
<organism evidence="10">
    <name type="scientific">Cladocopium goreaui</name>
    <dbReference type="NCBI Taxonomy" id="2562237"/>
    <lineage>
        <taxon>Eukaryota</taxon>
        <taxon>Sar</taxon>
        <taxon>Alveolata</taxon>
        <taxon>Dinophyceae</taxon>
        <taxon>Suessiales</taxon>
        <taxon>Symbiodiniaceae</taxon>
        <taxon>Cladocopium</taxon>
    </lineage>
</organism>
<evidence type="ECO:0000313" key="11">
    <source>
        <dbReference type="EMBL" id="CAL1166508.1"/>
    </source>
</evidence>
<evidence type="ECO:0000256" key="5">
    <source>
        <dbReference type="SAM" id="Coils"/>
    </source>
</evidence>
<dbReference type="SUPFAM" id="SSF53098">
    <property type="entry name" value="Ribonuclease H-like"/>
    <property type="match status" value="1"/>
</dbReference>
<dbReference type="PROSITE" id="PS51999">
    <property type="entry name" value="ZF_GRF"/>
    <property type="match status" value="1"/>
</dbReference>
<dbReference type="Pfam" id="PF07727">
    <property type="entry name" value="RVT_2"/>
    <property type="match status" value="1"/>
</dbReference>
<feature type="region of interest" description="Disordered" evidence="6">
    <location>
        <begin position="1564"/>
        <end position="1656"/>
    </location>
</feature>
<evidence type="ECO:0000256" key="1">
    <source>
        <dbReference type="ARBA" id="ARBA00022723"/>
    </source>
</evidence>
<dbReference type="InterPro" id="IPR036397">
    <property type="entry name" value="RNaseH_sf"/>
</dbReference>
<evidence type="ECO:0000313" key="10">
    <source>
        <dbReference type="EMBL" id="CAI4013133.1"/>
    </source>
</evidence>
<evidence type="ECO:0000259" key="9">
    <source>
        <dbReference type="PROSITE" id="PS51999"/>
    </source>
</evidence>
<dbReference type="EMBL" id="CAMXCT010005727">
    <property type="protein sequence ID" value="CAI4013133.1"/>
    <property type="molecule type" value="Genomic_DNA"/>
</dbReference>
<comment type="caution">
    <text evidence="10">The sequence shown here is derived from an EMBL/GenBank/DDBJ whole genome shotgun (WGS) entry which is preliminary data.</text>
</comment>
<evidence type="ECO:0000256" key="4">
    <source>
        <dbReference type="PROSITE-ProRule" id="PRU00047"/>
    </source>
</evidence>
<dbReference type="Gene3D" id="2.40.70.10">
    <property type="entry name" value="Acid Proteases"/>
    <property type="match status" value="1"/>
</dbReference>
<dbReference type="InterPro" id="IPR010666">
    <property type="entry name" value="Znf_GRF"/>
</dbReference>
<feature type="domain" description="GRF-type" evidence="9">
    <location>
        <begin position="786"/>
        <end position="825"/>
    </location>
</feature>
<dbReference type="Pfam" id="PF06839">
    <property type="entry name" value="Zn_ribbon_GRF"/>
    <property type="match status" value="1"/>
</dbReference>
<gene>
    <name evidence="10" type="ORF">C1SCF055_LOCUS38129</name>
</gene>
<dbReference type="GO" id="GO:0008270">
    <property type="term" value="F:zinc ion binding"/>
    <property type="evidence" value="ECO:0007669"/>
    <property type="project" value="UniProtKB-KW"/>
</dbReference>
<dbReference type="InterPro" id="IPR012337">
    <property type="entry name" value="RNaseH-like_sf"/>
</dbReference>
<evidence type="ECO:0000256" key="2">
    <source>
        <dbReference type="ARBA" id="ARBA00022771"/>
    </source>
</evidence>
<evidence type="ECO:0000256" key="3">
    <source>
        <dbReference type="ARBA" id="ARBA00022833"/>
    </source>
</evidence>
<keyword evidence="1" id="KW-0479">Metal-binding</keyword>
<feature type="non-terminal residue" evidence="10">
    <location>
        <position position="2346"/>
    </location>
</feature>
<dbReference type="EMBL" id="CAMXCT020005727">
    <property type="protein sequence ID" value="CAL1166508.1"/>
    <property type="molecule type" value="Genomic_DNA"/>
</dbReference>
<dbReference type="InterPro" id="IPR001878">
    <property type="entry name" value="Znf_CCHC"/>
</dbReference>
<name>A0A9P1DN44_9DINO</name>
<reference evidence="10" key="1">
    <citation type="submission" date="2022-10" db="EMBL/GenBank/DDBJ databases">
        <authorList>
            <person name="Chen Y."/>
            <person name="Dougan E. K."/>
            <person name="Chan C."/>
            <person name="Rhodes N."/>
            <person name="Thang M."/>
        </authorList>
    </citation>
    <scope>NUCLEOTIDE SEQUENCE</scope>
</reference>
<dbReference type="PROSITE" id="PS50158">
    <property type="entry name" value="ZF_CCHC"/>
    <property type="match status" value="1"/>
</dbReference>
<dbReference type="GO" id="GO:0003676">
    <property type="term" value="F:nucleic acid binding"/>
    <property type="evidence" value="ECO:0007669"/>
    <property type="project" value="InterPro"/>
</dbReference>
<dbReference type="GO" id="GO:0015074">
    <property type="term" value="P:DNA integration"/>
    <property type="evidence" value="ECO:0007669"/>
    <property type="project" value="InterPro"/>
</dbReference>
<dbReference type="SMART" id="SM00343">
    <property type="entry name" value="ZnF_C2HC"/>
    <property type="match status" value="1"/>
</dbReference>
<feature type="region of interest" description="Disordered" evidence="6">
    <location>
        <begin position="659"/>
        <end position="678"/>
    </location>
</feature>
<feature type="compositionally biased region" description="Basic and acidic residues" evidence="6">
    <location>
        <begin position="1583"/>
        <end position="1593"/>
    </location>
</feature>